<comment type="caution">
    <text evidence="1">The sequence shown here is derived from an EMBL/GenBank/DDBJ whole genome shotgun (WGS) entry which is preliminary data.</text>
</comment>
<protein>
    <recommendedName>
        <fullName evidence="2">DUF3352 domain-containing protein</fullName>
    </recommendedName>
</protein>
<sequence length="603" mass="66192">MRPIPLPPVRLISLPRRWPRWCPALAGMLLWVVGQGVAAEVATLAEYLPEGAIGSVELTNLAALVERIEQSPLPGLIADSDDYRKWADSDAGRKFRGGQAILEGQLGISLSAAVKRIAGEQMFLAVYPPSEGRPNPDGVLLVRLADAQIGPLLKDKLIPLAALAGDQVRLEERNGSLRARSRDGNAHAALHDRWIIVSNDATRLEAVLTAVARPDAPADNTLADSPAWKNLPLKVDSDATWLRVCVDTRRIQQLVNQERLLPAKVDNPLASLLLGGLMECAAMAPRVHGTLVVGSSDFAVSLHVERSVQQLDAAHQTLLAAREIREPFATPVVPRFLASLELSRQWAEWYRRRDELHEPQVLPEFDKFETGLATFLPGKDFAEDVLGLLNPALTIIVARQTYPHLKGQPGVQLPAMAVVLDLKDPQKGADVFNLFFQTITSISNIEAGKYGRFPWVLGSETHQGIQVAFARYLQTPEGKELPLVYNFQPAAAVVGQKYVAATSLELCRDLIDAYRKANTSPTGAEAAQKINLELNWDPKGFADLLQANRAALEAAGLQAGKSAAQVEREIQWGESFLRQLNRWQLRTLVHDQSVEVRLTGSWD</sequence>
<accession>A0A7C4LLH0</accession>
<reference evidence="1" key="1">
    <citation type="journal article" date="2020" name="mSystems">
        <title>Genome- and Community-Level Interaction Insights into Carbon Utilization and Element Cycling Functions of Hydrothermarchaeota in Hydrothermal Sediment.</title>
        <authorList>
            <person name="Zhou Z."/>
            <person name="Liu Y."/>
            <person name="Xu W."/>
            <person name="Pan J."/>
            <person name="Luo Z.H."/>
            <person name="Li M."/>
        </authorList>
    </citation>
    <scope>NUCLEOTIDE SEQUENCE [LARGE SCALE GENOMIC DNA]</scope>
    <source>
        <strain evidence="1">SpSt-508</strain>
    </source>
</reference>
<gene>
    <name evidence="1" type="ORF">ENS64_12030</name>
</gene>
<name>A0A7C4LLH0_9PLAN</name>
<evidence type="ECO:0008006" key="2">
    <source>
        <dbReference type="Google" id="ProtNLM"/>
    </source>
</evidence>
<evidence type="ECO:0000313" key="1">
    <source>
        <dbReference type="EMBL" id="HGT39972.1"/>
    </source>
</evidence>
<organism evidence="1">
    <name type="scientific">Schlesneria paludicola</name>
    <dbReference type="NCBI Taxonomy" id="360056"/>
    <lineage>
        <taxon>Bacteria</taxon>
        <taxon>Pseudomonadati</taxon>
        <taxon>Planctomycetota</taxon>
        <taxon>Planctomycetia</taxon>
        <taxon>Planctomycetales</taxon>
        <taxon>Planctomycetaceae</taxon>
        <taxon>Schlesneria</taxon>
    </lineage>
</organism>
<proteinExistence type="predicted"/>
<dbReference type="EMBL" id="DSVQ01000015">
    <property type="protein sequence ID" value="HGT39972.1"/>
    <property type="molecule type" value="Genomic_DNA"/>
</dbReference>
<dbReference type="AlphaFoldDB" id="A0A7C4LLH0"/>